<dbReference type="AlphaFoldDB" id="A0A2V2YZA8"/>
<feature type="domain" description="N-acetyltransferase" evidence="1">
    <location>
        <begin position="130"/>
        <end position="268"/>
    </location>
</feature>
<dbReference type="Proteomes" id="UP000246635">
    <property type="component" value="Unassembled WGS sequence"/>
</dbReference>
<dbReference type="InterPro" id="IPR016181">
    <property type="entry name" value="Acyl_CoA_acyltransferase"/>
</dbReference>
<dbReference type="OrthoDB" id="1821130at2"/>
<dbReference type="EMBL" id="QGTQ01000001">
    <property type="protein sequence ID" value="PWW08318.1"/>
    <property type="molecule type" value="Genomic_DNA"/>
</dbReference>
<accession>A0A2V2YZA8</accession>
<dbReference type="GO" id="GO:0016747">
    <property type="term" value="F:acyltransferase activity, transferring groups other than amino-acyl groups"/>
    <property type="evidence" value="ECO:0007669"/>
    <property type="project" value="InterPro"/>
</dbReference>
<name>A0A2V2YZA8_9BACL</name>
<organism evidence="2 3">
    <name type="scientific">Paenibacillus cellulosilyticus</name>
    <dbReference type="NCBI Taxonomy" id="375489"/>
    <lineage>
        <taxon>Bacteria</taxon>
        <taxon>Bacillati</taxon>
        <taxon>Bacillota</taxon>
        <taxon>Bacilli</taxon>
        <taxon>Bacillales</taxon>
        <taxon>Paenibacillaceae</taxon>
        <taxon>Paenibacillus</taxon>
    </lineage>
</organism>
<protein>
    <submittedName>
        <fullName evidence="2">Ribosomal protein S18 acetylase RimI-like enzyme</fullName>
    </submittedName>
</protein>
<dbReference type="Pfam" id="PF00583">
    <property type="entry name" value="Acetyltransf_1"/>
    <property type="match status" value="1"/>
</dbReference>
<dbReference type="InterPro" id="IPR000182">
    <property type="entry name" value="GNAT_dom"/>
</dbReference>
<evidence type="ECO:0000313" key="2">
    <source>
        <dbReference type="EMBL" id="PWW08318.1"/>
    </source>
</evidence>
<sequence>MDFETMVKKISEIRKCKGFLTNAFFTAQQLGGKVNKDHVTVRFAENTVIILEEEEQLVRLYFYAADLTSLQQVQRILVDFKGKPIIADVVGRDRQVDPIVNGLQLSNFYKCSTLIRMKRLGSESRYEEVSDVTLATQDRVDEIMDLLYLEFDSHISHLPNRHKLLEAINNKEVTLVIQHNEIAGLAYFERLGEKLVYLYQLVVDKRYRGQGVADRLLKHQFDQLSKDVVCQLWVESSNVVAINKYERYHFAPDGLVDSIMMFKGENNG</sequence>
<keyword evidence="2" id="KW-0687">Ribonucleoprotein</keyword>
<evidence type="ECO:0000313" key="3">
    <source>
        <dbReference type="Proteomes" id="UP000246635"/>
    </source>
</evidence>
<evidence type="ECO:0000259" key="1">
    <source>
        <dbReference type="PROSITE" id="PS51186"/>
    </source>
</evidence>
<keyword evidence="3" id="KW-1185">Reference proteome</keyword>
<reference evidence="2 3" key="1">
    <citation type="submission" date="2018-05" db="EMBL/GenBank/DDBJ databases">
        <title>Genomic Encyclopedia of Type Strains, Phase III (KMG-III): the genomes of soil and plant-associated and newly described type strains.</title>
        <authorList>
            <person name="Whitman W."/>
        </authorList>
    </citation>
    <scope>NUCLEOTIDE SEQUENCE [LARGE SCALE GENOMIC DNA]</scope>
    <source>
        <strain evidence="2 3">CECT 5696</strain>
    </source>
</reference>
<dbReference type="RefSeq" id="WP_110041865.1">
    <property type="nucleotide sequence ID" value="NZ_CP054613.1"/>
</dbReference>
<dbReference type="PROSITE" id="PS51186">
    <property type="entry name" value="GNAT"/>
    <property type="match status" value="1"/>
</dbReference>
<dbReference type="GO" id="GO:0005840">
    <property type="term" value="C:ribosome"/>
    <property type="evidence" value="ECO:0007669"/>
    <property type="project" value="UniProtKB-KW"/>
</dbReference>
<comment type="caution">
    <text evidence="2">The sequence shown here is derived from an EMBL/GenBank/DDBJ whole genome shotgun (WGS) entry which is preliminary data.</text>
</comment>
<proteinExistence type="predicted"/>
<keyword evidence="2" id="KW-0689">Ribosomal protein</keyword>
<dbReference type="Gene3D" id="3.40.630.30">
    <property type="match status" value="1"/>
</dbReference>
<dbReference type="CDD" id="cd04301">
    <property type="entry name" value="NAT_SF"/>
    <property type="match status" value="1"/>
</dbReference>
<gene>
    <name evidence="2" type="ORF">DFQ01_10139</name>
</gene>
<dbReference type="SUPFAM" id="SSF55729">
    <property type="entry name" value="Acyl-CoA N-acyltransferases (Nat)"/>
    <property type="match status" value="1"/>
</dbReference>